<gene>
    <name evidence="13" type="ORF">SAMN02745823_01763</name>
</gene>
<keyword evidence="5" id="KW-0813">Transport</keyword>
<dbReference type="Proteomes" id="UP000183995">
    <property type="component" value="Unassembled WGS sequence"/>
</dbReference>
<evidence type="ECO:0000256" key="10">
    <source>
        <dbReference type="ARBA" id="ARBA00024973"/>
    </source>
</evidence>
<evidence type="ECO:0000256" key="2">
    <source>
        <dbReference type="ARBA" id="ARBA00008697"/>
    </source>
</evidence>
<dbReference type="OrthoDB" id="6313at2"/>
<comment type="subunit">
    <text evidence="3">The complex is composed of two ATP-binding proteins (HrtA), two transmembrane proteins (HrtB) and a solute-binding protein.</text>
</comment>
<evidence type="ECO:0000256" key="1">
    <source>
        <dbReference type="ARBA" id="ARBA00004651"/>
    </source>
</evidence>
<protein>
    <recommendedName>
        <fullName evidence="4">Putative hemin transport system permease protein HrtB</fullName>
    </recommendedName>
</protein>
<dbReference type="AlphaFoldDB" id="A0A1M5XFT7"/>
<proteinExistence type="inferred from homology"/>
<dbReference type="InterPro" id="IPR051125">
    <property type="entry name" value="ABC-4/HrtB_transporter"/>
</dbReference>
<feature type="transmembrane region" description="Helical" evidence="11">
    <location>
        <begin position="273"/>
        <end position="297"/>
    </location>
</feature>
<evidence type="ECO:0000256" key="6">
    <source>
        <dbReference type="ARBA" id="ARBA00022475"/>
    </source>
</evidence>
<feature type="transmembrane region" description="Helical" evidence="11">
    <location>
        <begin position="317"/>
        <end position="345"/>
    </location>
</feature>
<keyword evidence="7 11" id="KW-0812">Transmembrane</keyword>
<dbReference type="EMBL" id="FQXV01000005">
    <property type="protein sequence ID" value="SHH98408.1"/>
    <property type="molecule type" value="Genomic_DNA"/>
</dbReference>
<comment type="similarity">
    <text evidence="2">Belongs to the ABC-4 integral membrane protein family. HrtB subfamily.</text>
</comment>
<sequence length="406" mass="42875">MVKSWKRYGVVNALALRNISRRYYRALCQAGLVALLAFALTGGSLLAASLLSGTRSTAARLGADALLVPAGYENKAEGALLRGEPSAFYFEPALAARLMAADGIEQVSPQLFIASFDSPHCSSVVQFIGFDPKTDFVISPWLSEKLQGGLPAGEIVVGNSILGTPGQKLTFFNRQYTVAAKLERTGMGFDTSVFADMPTAQVALRDYAALGGENVPDGSGVVSSLVVDVKPGVKLDDFARSIRYDFRQEGVGVVLTQAMLGDVSHDLNALLKLFGVLIVLLWVIAAGVLAILFSVSVNERKREFGVYRALGATRRQLTRVVLSESALVSFAGALLGAALVCVIYFPFGTAIGLSADIPYLRPSGAVLAGLIGGGFILAFVTGPLASLRSTGKIGRLATYALTREGE</sequence>
<evidence type="ECO:0000256" key="3">
    <source>
        <dbReference type="ARBA" id="ARBA00011131"/>
    </source>
</evidence>
<dbReference type="InterPro" id="IPR003838">
    <property type="entry name" value="ABC3_permease_C"/>
</dbReference>
<organism evidence="13 14">
    <name type="scientific">Sporobacter termitidis DSM 10068</name>
    <dbReference type="NCBI Taxonomy" id="1123282"/>
    <lineage>
        <taxon>Bacteria</taxon>
        <taxon>Bacillati</taxon>
        <taxon>Bacillota</taxon>
        <taxon>Clostridia</taxon>
        <taxon>Eubacteriales</taxon>
        <taxon>Oscillospiraceae</taxon>
        <taxon>Sporobacter</taxon>
    </lineage>
</organism>
<evidence type="ECO:0000256" key="8">
    <source>
        <dbReference type="ARBA" id="ARBA00022989"/>
    </source>
</evidence>
<accession>A0A1M5XFT7</accession>
<keyword evidence="9 11" id="KW-0472">Membrane</keyword>
<dbReference type="Pfam" id="PF02687">
    <property type="entry name" value="FtsX"/>
    <property type="match status" value="1"/>
</dbReference>
<dbReference type="GO" id="GO:0005886">
    <property type="term" value="C:plasma membrane"/>
    <property type="evidence" value="ECO:0007669"/>
    <property type="project" value="UniProtKB-SubCell"/>
</dbReference>
<evidence type="ECO:0000313" key="13">
    <source>
        <dbReference type="EMBL" id="SHH98408.1"/>
    </source>
</evidence>
<feature type="domain" description="ABC3 transporter permease C-terminal" evidence="12">
    <location>
        <begin position="276"/>
        <end position="389"/>
    </location>
</feature>
<dbReference type="PANTHER" id="PTHR43738">
    <property type="entry name" value="ABC TRANSPORTER, MEMBRANE PROTEIN"/>
    <property type="match status" value="1"/>
</dbReference>
<feature type="transmembrane region" description="Helical" evidence="11">
    <location>
        <begin position="365"/>
        <end position="385"/>
    </location>
</feature>
<keyword evidence="14" id="KW-1185">Reference proteome</keyword>
<evidence type="ECO:0000256" key="4">
    <source>
        <dbReference type="ARBA" id="ARBA00016962"/>
    </source>
</evidence>
<evidence type="ECO:0000256" key="7">
    <source>
        <dbReference type="ARBA" id="ARBA00022692"/>
    </source>
</evidence>
<name>A0A1M5XFT7_9FIRM</name>
<dbReference type="STRING" id="1123282.SAMN02745823_01763"/>
<evidence type="ECO:0000256" key="11">
    <source>
        <dbReference type="SAM" id="Phobius"/>
    </source>
</evidence>
<evidence type="ECO:0000259" key="12">
    <source>
        <dbReference type="Pfam" id="PF02687"/>
    </source>
</evidence>
<comment type="subcellular location">
    <subcellularLocation>
        <location evidence="1">Cell membrane</location>
        <topology evidence="1">Multi-pass membrane protein</topology>
    </subcellularLocation>
</comment>
<keyword evidence="8 11" id="KW-1133">Transmembrane helix</keyword>
<reference evidence="13 14" key="1">
    <citation type="submission" date="2016-11" db="EMBL/GenBank/DDBJ databases">
        <authorList>
            <person name="Jaros S."/>
            <person name="Januszkiewicz K."/>
            <person name="Wedrychowicz H."/>
        </authorList>
    </citation>
    <scope>NUCLEOTIDE SEQUENCE [LARGE SCALE GENOMIC DNA]</scope>
    <source>
        <strain evidence="13 14">DSM 10068</strain>
    </source>
</reference>
<comment type="function">
    <text evidence="10">Part of the ABC transporter complex hrt involved in hemin import. Responsible for the translocation of the substrate across the membrane.</text>
</comment>
<evidence type="ECO:0000256" key="9">
    <source>
        <dbReference type="ARBA" id="ARBA00023136"/>
    </source>
</evidence>
<dbReference type="RefSeq" id="WP_073077846.1">
    <property type="nucleotide sequence ID" value="NZ_FQXV01000005.1"/>
</dbReference>
<evidence type="ECO:0000313" key="14">
    <source>
        <dbReference type="Proteomes" id="UP000183995"/>
    </source>
</evidence>
<dbReference type="PANTHER" id="PTHR43738:SF1">
    <property type="entry name" value="HEMIN TRANSPORT SYSTEM PERMEASE PROTEIN HRTB-RELATED"/>
    <property type="match status" value="1"/>
</dbReference>
<keyword evidence="6" id="KW-1003">Cell membrane</keyword>
<evidence type="ECO:0000256" key="5">
    <source>
        <dbReference type="ARBA" id="ARBA00022448"/>
    </source>
</evidence>